<dbReference type="InterPro" id="IPR017853">
    <property type="entry name" value="GH"/>
</dbReference>
<dbReference type="Proteomes" id="UP000660680">
    <property type="component" value="Unassembled WGS sequence"/>
</dbReference>
<evidence type="ECO:0000256" key="3">
    <source>
        <dbReference type="ARBA" id="ARBA00023277"/>
    </source>
</evidence>
<comment type="function">
    <text evidence="4">Catalyzes the hydrolysis of a non-reducing terminal alpha-L-arabinopyranosidic linkage in ginsenoside Rb2 (alpha-L-arabinopyranosyl-(1-&gt;6)-alpha-D-glucopyranosyl) to release alpha-D-glucopyranosyl (Rd). It is not able to hydrolyze alpha-L-arabinofuranosyl-(1-&gt;6)-alpha-D-glucopyranosyl (Rc).</text>
</comment>
<dbReference type="InterPro" id="IPR050288">
    <property type="entry name" value="Cellulose_deg_GH3"/>
</dbReference>
<evidence type="ECO:0000256" key="2">
    <source>
        <dbReference type="ARBA" id="ARBA00022801"/>
    </source>
</evidence>
<accession>A0A918LIK9</accession>
<dbReference type="SUPFAM" id="SSF51445">
    <property type="entry name" value="(Trans)glycosidases"/>
    <property type="match status" value="1"/>
</dbReference>
<dbReference type="EMBL" id="BMRB01000007">
    <property type="protein sequence ID" value="GGS54584.1"/>
    <property type="molecule type" value="Genomic_DNA"/>
</dbReference>
<dbReference type="Pfam" id="PF01915">
    <property type="entry name" value="Glyco_hydro_3_C"/>
    <property type="match status" value="1"/>
</dbReference>
<dbReference type="PRINTS" id="PR00133">
    <property type="entry name" value="GLHYDRLASE3"/>
</dbReference>
<dbReference type="InterPro" id="IPR019800">
    <property type="entry name" value="Glyco_hydro_3_AS"/>
</dbReference>
<name>A0A918LIK9_9PSEU</name>
<protein>
    <recommendedName>
        <fullName evidence="5">Exo-alpha-(1-&gt;6)-L-arabinopyranosidase</fullName>
    </recommendedName>
</protein>
<dbReference type="InterPro" id="IPR026891">
    <property type="entry name" value="Fn3-like"/>
</dbReference>
<dbReference type="PROSITE" id="PS00775">
    <property type="entry name" value="GLYCOSYL_HYDROL_F3"/>
    <property type="match status" value="1"/>
</dbReference>
<evidence type="ECO:0000256" key="1">
    <source>
        <dbReference type="ARBA" id="ARBA00005336"/>
    </source>
</evidence>
<feature type="domain" description="Fibronectin type III-like" evidence="7">
    <location>
        <begin position="582"/>
        <end position="652"/>
    </location>
</feature>
<keyword evidence="9" id="KW-1185">Reference proteome</keyword>
<sequence length="769" mass="82082">MPDQKDRSIPIELKASLTSGSGTWHSTGAPGLVRPFLLADGPHGVRRQRTGGDALGIGDSVPATCFPPGVALGSTWDPELVRRVGAALGQEAAALEVDVLLGPGMNIKRSPLGGRNFEYLSEDPHLTGRLAAAYVEGVQSSGVGACVKHFAVNNQETDRMRVSAEVDQRALREIYLRAFEHVVKAARPAMVMSAYNRINGVPASEDHWLLTRLLREEWGFDGVVVSDWGAVDDRVAALRAGLDLEMPPTGTDGEVVAAVDRGELDESALDAVVDRLRRLEARLGGAKEPASEPELAAIRDRNADLAREAAAQAAVLLTNDGVLPLDRSSLDSVAVIGEFARTPRFQGGGSSRIVPTGVSSALDALTRRLGADVVRFAPGYTVDGSGDDALALAAVEAARAAHVAVVFLGLPEHAESEGFDRTTLDLPTDQVSLLERVAAVAPRVVVVLSNGGVVSVAEWRHHANAILEGWLLGQAGGEATADLLLGDRAPSGRLAETIPLRLEDHPSYPTFPGADGISVYGESVHVGYRYFDTVDRPVAFPFGHGLTYTRFEYSDLRVVAPAENSWEVTFSVTNTGDRDGREVAQLYVGPVEDQPTRPRAELRGFVALDLRPGETTTVTLPLTATDLQTWDARGQRWTVRPGDYAVHVGASSRDVRLRTTVHSDGDRVLAPLTAQSTIAEWRADPAGRQVLATLLDRVSRSGLASSVAPELVRMFLSIPLDKLRSFGLGVTSATVAELVREAGARQAELLAAGAYRRPGAARNHSQETP</sequence>
<dbReference type="InterPro" id="IPR013783">
    <property type="entry name" value="Ig-like_fold"/>
</dbReference>
<comment type="caution">
    <text evidence="8">The sequence shown here is derived from an EMBL/GenBank/DDBJ whole genome shotgun (WGS) entry which is preliminary data.</text>
</comment>
<keyword evidence="3" id="KW-0119">Carbohydrate metabolism</keyword>
<dbReference type="Gene3D" id="2.60.40.10">
    <property type="entry name" value="Immunoglobulins"/>
    <property type="match status" value="1"/>
</dbReference>
<dbReference type="GO" id="GO:0005975">
    <property type="term" value="P:carbohydrate metabolic process"/>
    <property type="evidence" value="ECO:0007669"/>
    <property type="project" value="InterPro"/>
</dbReference>
<dbReference type="PANTHER" id="PTHR42715:SF10">
    <property type="entry name" value="BETA-GLUCOSIDASE"/>
    <property type="match status" value="1"/>
</dbReference>
<dbReference type="RefSeq" id="WP_189213710.1">
    <property type="nucleotide sequence ID" value="NZ_BMRB01000007.1"/>
</dbReference>
<dbReference type="Gene3D" id="3.40.50.1700">
    <property type="entry name" value="Glycoside hydrolase family 3 C-terminal domain"/>
    <property type="match status" value="1"/>
</dbReference>
<dbReference type="InterPro" id="IPR036962">
    <property type="entry name" value="Glyco_hydro_3_N_sf"/>
</dbReference>
<organism evidence="8 9">
    <name type="scientific">Actinokineospora fastidiosa</name>
    <dbReference type="NCBI Taxonomy" id="1816"/>
    <lineage>
        <taxon>Bacteria</taxon>
        <taxon>Bacillati</taxon>
        <taxon>Actinomycetota</taxon>
        <taxon>Actinomycetes</taxon>
        <taxon>Pseudonocardiales</taxon>
        <taxon>Pseudonocardiaceae</taxon>
        <taxon>Actinokineospora</taxon>
    </lineage>
</organism>
<dbReference type="GO" id="GO:0008422">
    <property type="term" value="F:beta-glucosidase activity"/>
    <property type="evidence" value="ECO:0007669"/>
    <property type="project" value="UniProtKB-ARBA"/>
</dbReference>
<dbReference type="Pfam" id="PF14310">
    <property type="entry name" value="Fn3-like"/>
    <property type="match status" value="1"/>
</dbReference>
<evidence type="ECO:0000313" key="9">
    <source>
        <dbReference type="Proteomes" id="UP000660680"/>
    </source>
</evidence>
<keyword evidence="6" id="KW-0326">Glycosidase</keyword>
<reference evidence="8" key="2">
    <citation type="submission" date="2020-09" db="EMBL/GenBank/DDBJ databases">
        <authorList>
            <person name="Sun Q."/>
            <person name="Ohkuma M."/>
        </authorList>
    </citation>
    <scope>NUCLEOTIDE SEQUENCE</scope>
    <source>
        <strain evidence="8">JCM 3276</strain>
    </source>
</reference>
<dbReference type="InterPro" id="IPR001764">
    <property type="entry name" value="Glyco_hydro_3_N"/>
</dbReference>
<evidence type="ECO:0000256" key="5">
    <source>
        <dbReference type="ARBA" id="ARBA00074219"/>
    </source>
</evidence>
<dbReference type="SUPFAM" id="SSF52279">
    <property type="entry name" value="Beta-D-glucan exohydrolase, C-terminal domain"/>
    <property type="match status" value="1"/>
</dbReference>
<dbReference type="InterPro" id="IPR002772">
    <property type="entry name" value="Glyco_hydro_3_C"/>
</dbReference>
<dbReference type="Gene3D" id="3.20.20.300">
    <property type="entry name" value="Glycoside hydrolase, family 3, N-terminal domain"/>
    <property type="match status" value="1"/>
</dbReference>
<evidence type="ECO:0000259" key="7">
    <source>
        <dbReference type="SMART" id="SM01217"/>
    </source>
</evidence>
<evidence type="ECO:0000256" key="6">
    <source>
        <dbReference type="RuleBase" id="RU361161"/>
    </source>
</evidence>
<evidence type="ECO:0000313" key="8">
    <source>
        <dbReference type="EMBL" id="GGS54584.1"/>
    </source>
</evidence>
<dbReference type="SMART" id="SM01217">
    <property type="entry name" value="Fn3_like"/>
    <property type="match status" value="1"/>
</dbReference>
<dbReference type="Pfam" id="PF00933">
    <property type="entry name" value="Glyco_hydro_3"/>
    <property type="match status" value="1"/>
</dbReference>
<comment type="similarity">
    <text evidence="1 6">Belongs to the glycosyl hydrolase 3 family.</text>
</comment>
<evidence type="ECO:0000256" key="4">
    <source>
        <dbReference type="ARBA" id="ARBA00058905"/>
    </source>
</evidence>
<reference evidence="8" key="1">
    <citation type="journal article" date="2014" name="Int. J. Syst. Evol. Microbiol.">
        <title>Complete genome sequence of Corynebacterium casei LMG S-19264T (=DSM 44701T), isolated from a smear-ripened cheese.</title>
        <authorList>
            <consortium name="US DOE Joint Genome Institute (JGI-PGF)"/>
            <person name="Walter F."/>
            <person name="Albersmeier A."/>
            <person name="Kalinowski J."/>
            <person name="Ruckert C."/>
        </authorList>
    </citation>
    <scope>NUCLEOTIDE SEQUENCE</scope>
    <source>
        <strain evidence="8">JCM 3276</strain>
    </source>
</reference>
<dbReference type="FunFam" id="2.60.40.10:FF:000495">
    <property type="entry name" value="Periplasmic beta-glucosidase"/>
    <property type="match status" value="1"/>
</dbReference>
<keyword evidence="2 6" id="KW-0378">Hydrolase</keyword>
<dbReference type="PANTHER" id="PTHR42715">
    <property type="entry name" value="BETA-GLUCOSIDASE"/>
    <property type="match status" value="1"/>
</dbReference>
<proteinExistence type="inferred from homology"/>
<gene>
    <name evidence="8" type="ORF">GCM10010171_57170</name>
</gene>
<dbReference type="InterPro" id="IPR036881">
    <property type="entry name" value="Glyco_hydro_3_C_sf"/>
</dbReference>
<dbReference type="AlphaFoldDB" id="A0A918LIK9"/>